<sequence length="315" mass="32912">MAKLQVTPGAAFTECNELNFQGLYMYHTPLGPKANQAAILESKAKIGIGATVVNNWAVYDGPGPGAKLVGRAQGLHILAGNWVNSFTLVFEDERFSGSTLEVRGITVETGEWAVVGGTGQFAMANGIISKKLHEQRSDGNVIELSVHAFCPLLKGKRGGAVTKVGPWGGSGGSPMELTETETPMRLESITVSSGVAVNSISFSYVDSAGHKRSAGPWGGSGGQPDQVQLAESEVVTQVSGTYGTIDDDDRTVITSIKFVTNLDKTYGPFGAYGDGDDTSFTVPVQPGSGAIVGFFARVGGAGDYLDAIGVYVRPL</sequence>
<dbReference type="InterPro" id="IPR004265">
    <property type="entry name" value="Dirigent"/>
</dbReference>
<dbReference type="GO" id="GO:0048046">
    <property type="term" value="C:apoplast"/>
    <property type="evidence" value="ECO:0007669"/>
    <property type="project" value="UniProtKB-SubCell"/>
</dbReference>
<evidence type="ECO:0000313" key="7">
    <source>
        <dbReference type="EMBL" id="ACF88449.1"/>
    </source>
</evidence>
<dbReference type="SUPFAM" id="SSF51101">
    <property type="entry name" value="Mannose-binding lectins"/>
    <property type="match status" value="1"/>
</dbReference>
<evidence type="ECO:0000313" key="8">
    <source>
        <dbReference type="EMBL" id="ONM21244.1"/>
    </source>
</evidence>
<reference evidence="8 10" key="2">
    <citation type="submission" date="2015-12" db="EMBL/GenBank/DDBJ databases">
        <title>Update maize B73 reference genome by single molecule sequencing technologies.</title>
        <authorList>
            <consortium name="Maize Genome Sequencing Project"/>
            <person name="Ware D."/>
        </authorList>
    </citation>
    <scope>NUCLEOTIDE SEQUENCE [LARGE SCALE GENOMIC DNA]</scope>
    <source>
        <strain evidence="10">cv. B73</strain>
        <tissue evidence="8">Seedling</tissue>
    </source>
</reference>
<name>B4G256_MAIZE</name>
<dbReference type="KEGG" id="zma:103164609"/>
<dbReference type="FunCoup" id="B4G256">
    <property type="interactions" value="5"/>
</dbReference>
<dbReference type="HOGENOM" id="CLU_078923_0_0_1"/>
<comment type="subcellular location">
    <subcellularLocation>
        <location evidence="5">Secreted</location>
        <location evidence="5">Extracellular space</location>
        <location evidence="5">Apoplast</location>
    </subcellularLocation>
</comment>
<dbReference type="Gene3D" id="2.100.10.30">
    <property type="entry name" value="Jacalin-like lectin domain"/>
    <property type="match status" value="1"/>
</dbReference>
<dbReference type="InterPro" id="IPR033734">
    <property type="entry name" value="Jacalin-like_lectin_dom_plant"/>
</dbReference>
<dbReference type="AlphaFoldDB" id="B4G256"/>
<dbReference type="SMR" id="B4G256"/>
<organism evidence="7">
    <name type="scientific">Zea mays</name>
    <name type="common">Maize</name>
    <dbReference type="NCBI Taxonomy" id="4577"/>
    <lineage>
        <taxon>Eukaryota</taxon>
        <taxon>Viridiplantae</taxon>
        <taxon>Streptophyta</taxon>
        <taxon>Embryophyta</taxon>
        <taxon>Tracheophyta</taxon>
        <taxon>Spermatophyta</taxon>
        <taxon>Magnoliopsida</taxon>
        <taxon>Liliopsida</taxon>
        <taxon>Poales</taxon>
        <taxon>Poaceae</taxon>
        <taxon>PACMAD clade</taxon>
        <taxon>Panicoideae</taxon>
        <taxon>Andropogonodae</taxon>
        <taxon>Andropogoneae</taxon>
        <taxon>Tripsacinae</taxon>
        <taxon>Zea</taxon>
    </lineage>
</organism>
<evidence type="ECO:0000256" key="3">
    <source>
        <dbReference type="ARBA" id="ARBA00022525"/>
    </source>
</evidence>
<dbReference type="Pfam" id="PF01419">
    <property type="entry name" value="Jacalin"/>
    <property type="match status" value="1"/>
</dbReference>
<gene>
    <name evidence="9" type="primary">LOC103164609</name>
    <name evidence="8" type="ORF">ZEAMMB73_Zm00001d005472</name>
</gene>
<dbReference type="Pfam" id="PF03018">
    <property type="entry name" value="Dirigent"/>
    <property type="match status" value="1"/>
</dbReference>
<dbReference type="PaxDb" id="4577-GRMZM2G402417_P01"/>
<dbReference type="Gramene" id="Zm00001eb097070_T001">
    <property type="protein sequence ID" value="Zm00001eb097070_P001"/>
    <property type="gene ID" value="Zm00001eb097070"/>
</dbReference>
<evidence type="ECO:0000256" key="4">
    <source>
        <dbReference type="ARBA" id="ARBA00022734"/>
    </source>
</evidence>
<comment type="similarity">
    <text evidence="1 5">Belongs to the plant dirigent protein family.</text>
</comment>
<evidence type="ECO:0007829" key="11">
    <source>
        <dbReference type="PeptideAtlas" id="B4G256"/>
    </source>
</evidence>
<reference evidence="9" key="3">
    <citation type="submission" date="2019-07" db="EMBL/GenBank/DDBJ databases">
        <authorList>
            <person name="Seetharam A."/>
            <person name="Woodhouse M."/>
            <person name="Cannon E."/>
        </authorList>
    </citation>
    <scope>NUCLEOTIDE SEQUENCE [LARGE SCALE GENOMIC DNA]</scope>
    <source>
        <strain evidence="9">cv. B73</strain>
    </source>
</reference>
<keyword evidence="3 5" id="KW-0964">Secreted</keyword>
<evidence type="ECO:0000256" key="5">
    <source>
        <dbReference type="RuleBase" id="RU363099"/>
    </source>
</evidence>
<comment type="function">
    <text evidence="5">Dirigent proteins impart stereoselectivity on the phenoxy radical-coupling reaction, yielding optically active lignans from two molecules of coniferyl alcohol in the biosynthesis of lignans, flavonolignans, and alkaloids and thus plays a central role in plant secondary metabolism.</text>
</comment>
<dbReference type="RefSeq" id="NP_001278782.2">
    <property type="nucleotide sequence ID" value="NM_001291853.2"/>
</dbReference>
<reference evidence="7" key="1">
    <citation type="journal article" date="2009" name="PLoS Genet.">
        <title>Sequencing, mapping, and analysis of 27,455 maize full-length cDNAs.</title>
        <authorList>
            <person name="Soderlund C."/>
            <person name="Descour A."/>
            <person name="Kudrna D."/>
            <person name="Bomhoff M."/>
            <person name="Boyd L."/>
            <person name="Currie J."/>
            <person name="Angelova A."/>
            <person name="Collura K."/>
            <person name="Wissotski M."/>
            <person name="Ashley E."/>
            <person name="Morrow D."/>
            <person name="Fernandes J."/>
            <person name="Walbot V."/>
            <person name="Yu Y."/>
        </authorList>
    </citation>
    <scope>NUCLEOTIDE SEQUENCE</scope>
    <source>
        <strain evidence="7">B73</strain>
    </source>
</reference>
<dbReference type="PANTHER" id="PTHR46506">
    <property type="entry name" value="OS05G0143600 PROTEIN"/>
    <property type="match status" value="1"/>
</dbReference>
<dbReference type="OrthoDB" id="583353at2759"/>
<protein>
    <recommendedName>
        <fullName evidence="5">Dirigent protein</fullName>
    </recommendedName>
</protein>
<dbReference type="GO" id="GO:0009699">
    <property type="term" value="P:phenylpropanoid biosynthetic process"/>
    <property type="evidence" value="ECO:0007669"/>
    <property type="project" value="UniProtKB-ARBA"/>
</dbReference>
<dbReference type="GO" id="GO:0030246">
    <property type="term" value="F:carbohydrate binding"/>
    <property type="evidence" value="ECO:0007669"/>
    <property type="project" value="UniProtKB-KW"/>
</dbReference>
<dbReference type="InterPro" id="IPR001229">
    <property type="entry name" value="Jacalin-like_lectin_dom"/>
</dbReference>
<dbReference type="Gene3D" id="2.40.480.10">
    <property type="entry name" value="Allene oxide cyclase-like"/>
    <property type="match status" value="1"/>
</dbReference>
<feature type="domain" description="Jacalin-type lectin" evidence="6">
    <location>
        <begin position="161"/>
        <end position="314"/>
    </location>
</feature>
<dbReference type="EMBL" id="BT043444">
    <property type="protein sequence ID" value="ACF88449.1"/>
    <property type="molecule type" value="mRNA"/>
</dbReference>
<proteinExistence type="evidence at protein level"/>
<dbReference type="Proteomes" id="UP000007305">
    <property type="component" value="Chromosome 2"/>
</dbReference>
<evidence type="ECO:0000259" key="6">
    <source>
        <dbReference type="PROSITE" id="PS51752"/>
    </source>
</evidence>
<dbReference type="InterPro" id="IPR036404">
    <property type="entry name" value="Jacalin-like_lectin_dom_sf"/>
</dbReference>
<accession>B4G256</accession>
<evidence type="ECO:0000313" key="9">
    <source>
        <dbReference type="EnsemblPlants" id="Zm00001eb097070_P001"/>
    </source>
</evidence>
<evidence type="ECO:0000313" key="10">
    <source>
        <dbReference type="Proteomes" id="UP000007305"/>
    </source>
</evidence>
<dbReference type="CDD" id="cd09612">
    <property type="entry name" value="Jacalin"/>
    <property type="match status" value="1"/>
</dbReference>
<dbReference type="EMBL" id="CM007648">
    <property type="protein sequence ID" value="ONM21244.1"/>
    <property type="molecule type" value="Genomic_DNA"/>
</dbReference>
<reference evidence="9" key="4">
    <citation type="submission" date="2021-05" db="UniProtKB">
        <authorList>
            <consortium name="EnsemblPlants"/>
        </authorList>
    </citation>
    <scope>IDENTIFICATION</scope>
    <source>
        <strain evidence="9">cv. B73</strain>
    </source>
</reference>
<keyword evidence="4" id="KW-0430">Lectin</keyword>
<dbReference type="eggNOG" id="ENOG502S4MA">
    <property type="taxonomic scope" value="Eukaryota"/>
</dbReference>
<dbReference type="GeneID" id="103164609"/>
<dbReference type="OMA" id="QIAVNNW"/>
<keyword evidence="11" id="KW-1267">Proteomics identification</keyword>
<keyword evidence="5" id="KW-0052">Apoplast</keyword>
<comment type="subunit">
    <text evidence="2 5">Homodimer.</text>
</comment>
<dbReference type="SMART" id="SM00915">
    <property type="entry name" value="Jacalin"/>
    <property type="match status" value="1"/>
</dbReference>
<dbReference type="InterPro" id="IPR044859">
    <property type="entry name" value="Allene_oxi_cyc_Dirigent"/>
</dbReference>
<dbReference type="EnsemblPlants" id="Zm00001eb097070_T001">
    <property type="protein sequence ID" value="Zm00001eb097070_P001"/>
    <property type="gene ID" value="Zm00001eb097070"/>
</dbReference>
<dbReference type="ExpressionAtlas" id="B4G256">
    <property type="expression patterns" value="baseline and differential"/>
</dbReference>
<evidence type="ECO:0000256" key="1">
    <source>
        <dbReference type="ARBA" id="ARBA00010746"/>
    </source>
</evidence>
<dbReference type="PROSITE" id="PS51752">
    <property type="entry name" value="JACALIN_LECTIN"/>
    <property type="match status" value="1"/>
</dbReference>
<evidence type="ECO:0000256" key="2">
    <source>
        <dbReference type="ARBA" id="ARBA00011738"/>
    </source>
</evidence>
<keyword evidence="10" id="KW-1185">Reference proteome</keyword>